<accession>A0A9J6AWS0</accession>
<dbReference type="AlphaFoldDB" id="A0A9J6AWS0"/>
<dbReference type="OrthoDB" id="1295061at2759"/>
<proteinExistence type="predicted"/>
<dbReference type="EMBL" id="JACXVP010000001">
    <property type="protein sequence ID" value="KAG5628920.1"/>
    <property type="molecule type" value="Genomic_DNA"/>
</dbReference>
<sequence>MKPKRIERPLRRSKRTYKTILGIKYYKCRKWRSISNFERVRILQQRIEDDKCCLCGANNVETLVHLFPDCAWTMKVKTELENWSGELVLNKITGDLLNNPDHVLNDNDANRGSKLLTNDGNDGSYRVMQGIPRSKIFHSISNLYKCTTRLSPVENEYIWNLRDNL</sequence>
<reference evidence="1 2" key="1">
    <citation type="submission" date="2020-09" db="EMBL/GenBank/DDBJ databases">
        <title>De no assembly of potato wild relative species, Solanum commersonii.</title>
        <authorList>
            <person name="Cho K."/>
        </authorList>
    </citation>
    <scope>NUCLEOTIDE SEQUENCE [LARGE SCALE GENOMIC DNA]</scope>
    <source>
        <strain evidence="1">LZ3.2</strain>
        <tissue evidence="1">Leaf</tissue>
    </source>
</reference>
<protein>
    <submittedName>
        <fullName evidence="1">Uncharacterized protein</fullName>
    </submittedName>
</protein>
<keyword evidence="2" id="KW-1185">Reference proteome</keyword>
<evidence type="ECO:0000313" key="1">
    <source>
        <dbReference type="EMBL" id="KAG5628920.1"/>
    </source>
</evidence>
<evidence type="ECO:0000313" key="2">
    <source>
        <dbReference type="Proteomes" id="UP000824120"/>
    </source>
</evidence>
<name>A0A9J6AWS0_SOLCO</name>
<comment type="caution">
    <text evidence="1">The sequence shown here is derived from an EMBL/GenBank/DDBJ whole genome shotgun (WGS) entry which is preliminary data.</text>
</comment>
<gene>
    <name evidence="1" type="ORF">H5410_000637</name>
</gene>
<dbReference type="Proteomes" id="UP000824120">
    <property type="component" value="Chromosome 1"/>
</dbReference>
<organism evidence="1 2">
    <name type="scientific">Solanum commersonii</name>
    <name type="common">Commerson's wild potato</name>
    <name type="synonym">Commerson's nightshade</name>
    <dbReference type="NCBI Taxonomy" id="4109"/>
    <lineage>
        <taxon>Eukaryota</taxon>
        <taxon>Viridiplantae</taxon>
        <taxon>Streptophyta</taxon>
        <taxon>Embryophyta</taxon>
        <taxon>Tracheophyta</taxon>
        <taxon>Spermatophyta</taxon>
        <taxon>Magnoliopsida</taxon>
        <taxon>eudicotyledons</taxon>
        <taxon>Gunneridae</taxon>
        <taxon>Pentapetalae</taxon>
        <taxon>asterids</taxon>
        <taxon>lamiids</taxon>
        <taxon>Solanales</taxon>
        <taxon>Solanaceae</taxon>
        <taxon>Solanoideae</taxon>
        <taxon>Solaneae</taxon>
        <taxon>Solanum</taxon>
    </lineage>
</organism>